<evidence type="ECO:0000313" key="5">
    <source>
        <dbReference type="Proteomes" id="UP000663845"/>
    </source>
</evidence>
<dbReference type="InterPro" id="IPR050401">
    <property type="entry name" value="Cyclic_nucleotide_synthase"/>
</dbReference>
<dbReference type="GO" id="GO:0004383">
    <property type="term" value="F:guanylate cyclase activity"/>
    <property type="evidence" value="ECO:0007669"/>
    <property type="project" value="TreeGrafter"/>
</dbReference>
<name>A0A815WZL9_9BILA</name>
<dbReference type="Pfam" id="PF07714">
    <property type="entry name" value="PK_Tyr_Ser-Thr"/>
    <property type="match status" value="1"/>
</dbReference>
<dbReference type="InterPro" id="IPR011009">
    <property type="entry name" value="Kinase-like_dom_sf"/>
</dbReference>
<dbReference type="SUPFAM" id="SSF56112">
    <property type="entry name" value="Protein kinase-like (PK-like)"/>
    <property type="match status" value="1"/>
</dbReference>
<sequence>KGDVYSFSIILHEIIYRRGLFAINETSVAPKEIFLSIKSGNEIRPPFLGENTLFEIGNLMKRCWQEIPTDRPDFTSVFNTIKKLSKKYDNENLVDNLLQRMEQYTNNLEELVKERTNDYLVEKKKAEELLYRLLP</sequence>
<dbReference type="GO" id="GO:0005886">
    <property type="term" value="C:plasma membrane"/>
    <property type="evidence" value="ECO:0007669"/>
    <property type="project" value="TreeGrafter"/>
</dbReference>
<feature type="non-terminal residue" evidence="4">
    <location>
        <position position="1"/>
    </location>
</feature>
<keyword evidence="2" id="KW-0456">Lyase</keyword>
<dbReference type="Proteomes" id="UP000663845">
    <property type="component" value="Unassembled WGS sequence"/>
</dbReference>
<evidence type="ECO:0000313" key="4">
    <source>
        <dbReference type="EMBL" id="CAF1549890.1"/>
    </source>
</evidence>
<dbReference type="InterPro" id="IPR001245">
    <property type="entry name" value="Ser-Thr/Tyr_kinase_cat_dom"/>
</dbReference>
<protein>
    <recommendedName>
        <fullName evidence="3">Serine-threonine/tyrosine-protein kinase catalytic domain-containing protein</fullName>
    </recommendedName>
</protein>
<reference evidence="4" key="1">
    <citation type="submission" date="2021-02" db="EMBL/GenBank/DDBJ databases">
        <authorList>
            <person name="Nowell W R."/>
        </authorList>
    </citation>
    <scope>NUCLEOTIDE SEQUENCE</scope>
</reference>
<gene>
    <name evidence="4" type="ORF">JYZ213_LOCUS46240</name>
</gene>
<evidence type="ECO:0000256" key="2">
    <source>
        <dbReference type="ARBA" id="ARBA00023239"/>
    </source>
</evidence>
<evidence type="ECO:0000259" key="3">
    <source>
        <dbReference type="Pfam" id="PF07714"/>
    </source>
</evidence>
<feature type="non-terminal residue" evidence="4">
    <location>
        <position position="135"/>
    </location>
</feature>
<dbReference type="GO" id="GO:0004672">
    <property type="term" value="F:protein kinase activity"/>
    <property type="evidence" value="ECO:0007669"/>
    <property type="project" value="InterPro"/>
</dbReference>
<dbReference type="Gene3D" id="1.10.510.10">
    <property type="entry name" value="Transferase(Phosphotransferase) domain 1"/>
    <property type="match status" value="1"/>
</dbReference>
<accession>A0A815WZL9</accession>
<dbReference type="GO" id="GO:0007168">
    <property type="term" value="P:receptor guanylyl cyclase signaling pathway"/>
    <property type="evidence" value="ECO:0007669"/>
    <property type="project" value="TreeGrafter"/>
</dbReference>
<dbReference type="GO" id="GO:0004016">
    <property type="term" value="F:adenylate cyclase activity"/>
    <property type="evidence" value="ECO:0007669"/>
    <property type="project" value="TreeGrafter"/>
</dbReference>
<feature type="domain" description="Serine-threonine/tyrosine-protein kinase catalytic" evidence="3">
    <location>
        <begin position="2"/>
        <end position="79"/>
    </location>
</feature>
<keyword evidence="1" id="KW-0547">Nucleotide-binding</keyword>
<comment type="caution">
    <text evidence="4">The sequence shown here is derived from an EMBL/GenBank/DDBJ whole genome shotgun (WGS) entry which is preliminary data.</text>
</comment>
<organism evidence="4 5">
    <name type="scientific">Adineta steineri</name>
    <dbReference type="NCBI Taxonomy" id="433720"/>
    <lineage>
        <taxon>Eukaryota</taxon>
        <taxon>Metazoa</taxon>
        <taxon>Spiralia</taxon>
        <taxon>Gnathifera</taxon>
        <taxon>Rotifera</taxon>
        <taxon>Eurotatoria</taxon>
        <taxon>Bdelloidea</taxon>
        <taxon>Adinetida</taxon>
        <taxon>Adinetidae</taxon>
        <taxon>Adineta</taxon>
    </lineage>
</organism>
<dbReference type="EMBL" id="CAJNOG010005309">
    <property type="protein sequence ID" value="CAF1549890.1"/>
    <property type="molecule type" value="Genomic_DNA"/>
</dbReference>
<evidence type="ECO:0000256" key="1">
    <source>
        <dbReference type="ARBA" id="ARBA00022741"/>
    </source>
</evidence>
<dbReference type="GO" id="GO:0001653">
    <property type="term" value="F:peptide receptor activity"/>
    <property type="evidence" value="ECO:0007669"/>
    <property type="project" value="TreeGrafter"/>
</dbReference>
<dbReference type="PANTHER" id="PTHR11920:SF494">
    <property type="entry name" value="ATRIAL NATRIURETIC PEPTIDE RECEPTOR 2"/>
    <property type="match status" value="1"/>
</dbReference>
<dbReference type="Gene3D" id="6.10.250.780">
    <property type="match status" value="1"/>
</dbReference>
<dbReference type="GO" id="GO:0000166">
    <property type="term" value="F:nucleotide binding"/>
    <property type="evidence" value="ECO:0007669"/>
    <property type="project" value="UniProtKB-KW"/>
</dbReference>
<dbReference type="AlphaFoldDB" id="A0A815WZL9"/>
<proteinExistence type="predicted"/>
<dbReference type="PANTHER" id="PTHR11920">
    <property type="entry name" value="GUANYLYL CYCLASE"/>
    <property type="match status" value="1"/>
</dbReference>